<proteinExistence type="predicted"/>
<gene>
    <name evidence="2" type="ORF">N7U68_00745</name>
</gene>
<sequence>MTETEDASVRADIRAYLAGSPLAGHEFQDGDELLLSGLLDSLSVMRLVAFLEMEFGITIPPEDITVTNLASVDAMAAYLARERV</sequence>
<feature type="domain" description="Carrier" evidence="1">
    <location>
        <begin position="4"/>
        <end position="83"/>
    </location>
</feature>
<dbReference type="InterPro" id="IPR009081">
    <property type="entry name" value="PP-bd_ACP"/>
</dbReference>
<reference evidence="2" key="1">
    <citation type="submission" date="2022-10" db="EMBL/GenBank/DDBJ databases">
        <title>Roseovarius pelagicus sp. nov., isolated from Arctic seawater.</title>
        <authorList>
            <person name="Hong Y.W."/>
            <person name="Hwang C.Y."/>
        </authorList>
    </citation>
    <scope>NUCLEOTIDE SEQUENCE</scope>
    <source>
        <strain evidence="2">HL-MP18</strain>
        <plasmid evidence="2">unnamed2</plasmid>
    </source>
</reference>
<organism evidence="2 3">
    <name type="scientific">Roseovarius pelagicus</name>
    <dbReference type="NCBI Taxonomy" id="2980108"/>
    <lineage>
        <taxon>Bacteria</taxon>
        <taxon>Pseudomonadati</taxon>
        <taxon>Pseudomonadota</taxon>
        <taxon>Alphaproteobacteria</taxon>
        <taxon>Rhodobacterales</taxon>
        <taxon>Roseobacteraceae</taxon>
        <taxon>Roseovarius</taxon>
    </lineage>
</organism>
<geneLocation type="plasmid" evidence="2 3">
    <name>unnamed2</name>
</geneLocation>
<evidence type="ECO:0000313" key="2">
    <source>
        <dbReference type="EMBL" id="UXX81422.1"/>
    </source>
</evidence>
<protein>
    <submittedName>
        <fullName evidence="2">Phosphopantetheine-binding protein</fullName>
    </submittedName>
</protein>
<keyword evidence="3" id="KW-1185">Reference proteome</keyword>
<dbReference type="SUPFAM" id="SSF47336">
    <property type="entry name" value="ACP-like"/>
    <property type="match status" value="1"/>
</dbReference>
<dbReference type="InterPro" id="IPR036736">
    <property type="entry name" value="ACP-like_sf"/>
</dbReference>
<evidence type="ECO:0000313" key="3">
    <source>
        <dbReference type="Proteomes" id="UP001064087"/>
    </source>
</evidence>
<keyword evidence="2" id="KW-0614">Plasmid</keyword>
<accession>A0ABY6D5I7</accession>
<evidence type="ECO:0000259" key="1">
    <source>
        <dbReference type="PROSITE" id="PS50075"/>
    </source>
</evidence>
<dbReference type="Pfam" id="PF00550">
    <property type="entry name" value="PP-binding"/>
    <property type="match status" value="1"/>
</dbReference>
<dbReference type="Proteomes" id="UP001064087">
    <property type="component" value="Plasmid unnamed2"/>
</dbReference>
<name>A0ABY6D5I7_9RHOB</name>
<dbReference type="RefSeq" id="WP_165198437.1">
    <property type="nucleotide sequence ID" value="NZ_CP106737.1"/>
</dbReference>
<dbReference type="PROSITE" id="PS50075">
    <property type="entry name" value="CARRIER"/>
    <property type="match status" value="1"/>
</dbReference>
<dbReference type="EMBL" id="CP106737">
    <property type="protein sequence ID" value="UXX81422.1"/>
    <property type="molecule type" value="Genomic_DNA"/>
</dbReference>
<dbReference type="Gene3D" id="1.10.1200.10">
    <property type="entry name" value="ACP-like"/>
    <property type="match status" value="1"/>
</dbReference>